<keyword evidence="2" id="KW-1185">Reference proteome</keyword>
<reference evidence="1 2" key="1">
    <citation type="submission" date="2024-05" db="EMBL/GenBank/DDBJ databases">
        <title>A draft genome resource for the thread blight pathogen Marasmius tenuissimus strain MS-2.</title>
        <authorList>
            <person name="Yulfo-Soto G.E."/>
            <person name="Baruah I.K."/>
            <person name="Amoako-Attah I."/>
            <person name="Bukari Y."/>
            <person name="Meinhardt L.W."/>
            <person name="Bailey B.A."/>
            <person name="Cohen S.P."/>
        </authorList>
    </citation>
    <scope>NUCLEOTIDE SEQUENCE [LARGE SCALE GENOMIC DNA]</scope>
    <source>
        <strain evidence="1 2">MS-2</strain>
    </source>
</reference>
<gene>
    <name evidence="1" type="ORF">AAF712_004877</name>
</gene>
<proteinExistence type="predicted"/>
<name>A0ABR3A4Q0_9AGAR</name>
<protein>
    <submittedName>
        <fullName evidence="1">Uncharacterized protein</fullName>
    </submittedName>
</protein>
<sequence length="85" mass="9527">MQESFSGMLDKDALNAAEERGLADMSFNVEQITDIQEIVPEWDDEEVDEIVVLSPKMPNRLSTIMEDLQELDKNANVCGLPDPSD</sequence>
<dbReference type="Proteomes" id="UP001437256">
    <property type="component" value="Unassembled WGS sequence"/>
</dbReference>
<comment type="caution">
    <text evidence="1">The sequence shown here is derived from an EMBL/GenBank/DDBJ whole genome shotgun (WGS) entry which is preliminary data.</text>
</comment>
<evidence type="ECO:0000313" key="2">
    <source>
        <dbReference type="Proteomes" id="UP001437256"/>
    </source>
</evidence>
<dbReference type="EMBL" id="JBBXMP010000021">
    <property type="protein sequence ID" value="KAL0067974.1"/>
    <property type="molecule type" value="Genomic_DNA"/>
</dbReference>
<evidence type="ECO:0000313" key="1">
    <source>
        <dbReference type="EMBL" id="KAL0067974.1"/>
    </source>
</evidence>
<organism evidence="1 2">
    <name type="scientific">Marasmius tenuissimus</name>
    <dbReference type="NCBI Taxonomy" id="585030"/>
    <lineage>
        <taxon>Eukaryota</taxon>
        <taxon>Fungi</taxon>
        <taxon>Dikarya</taxon>
        <taxon>Basidiomycota</taxon>
        <taxon>Agaricomycotina</taxon>
        <taxon>Agaricomycetes</taxon>
        <taxon>Agaricomycetidae</taxon>
        <taxon>Agaricales</taxon>
        <taxon>Marasmiineae</taxon>
        <taxon>Marasmiaceae</taxon>
        <taxon>Marasmius</taxon>
    </lineage>
</organism>
<accession>A0ABR3A4Q0</accession>